<dbReference type="PANTHER" id="PTHR30136:SF24">
    <property type="entry name" value="HTH-TYPE TRANSCRIPTIONAL REPRESSOR ALLR"/>
    <property type="match status" value="1"/>
</dbReference>
<evidence type="ECO:0000259" key="4">
    <source>
        <dbReference type="PROSITE" id="PS51078"/>
    </source>
</evidence>
<dbReference type="InterPro" id="IPR036388">
    <property type="entry name" value="WH-like_DNA-bd_sf"/>
</dbReference>
<evidence type="ECO:0000313" key="6">
    <source>
        <dbReference type="Proteomes" id="UP000309133"/>
    </source>
</evidence>
<keyword evidence="2" id="KW-0238">DNA-binding</keyword>
<dbReference type="InterPro" id="IPR029016">
    <property type="entry name" value="GAF-like_dom_sf"/>
</dbReference>
<dbReference type="OrthoDB" id="4068713at2"/>
<evidence type="ECO:0000313" key="5">
    <source>
        <dbReference type="EMBL" id="THG31625.1"/>
    </source>
</evidence>
<feature type="domain" description="IclR-ED" evidence="4">
    <location>
        <begin position="79"/>
        <end position="258"/>
    </location>
</feature>
<dbReference type="InterPro" id="IPR036390">
    <property type="entry name" value="WH_DNA-bd_sf"/>
</dbReference>
<dbReference type="GO" id="GO:0003700">
    <property type="term" value="F:DNA-binding transcription factor activity"/>
    <property type="evidence" value="ECO:0007669"/>
    <property type="project" value="TreeGrafter"/>
</dbReference>
<dbReference type="GO" id="GO:0003677">
    <property type="term" value="F:DNA binding"/>
    <property type="evidence" value="ECO:0007669"/>
    <property type="project" value="UniProtKB-KW"/>
</dbReference>
<dbReference type="InterPro" id="IPR005471">
    <property type="entry name" value="Tscrpt_reg_IclR_N"/>
</dbReference>
<accession>A0A4S4FPW2</accession>
<sequence length="263" mass="28378">MRDAERVTDEGRGDVRSVASKIFAIADAFDRPGADALSLTTIAQRAQLPVPTAHRLVGEWVRWGGLTRGDDGLYRVGLRFWMLGVRAPSPRRLRAVALPHLEDLYELTRENVHMAVLDQQSALYIERLSGHAAVPIVSEVGSRLPLHATGVGLVLLAHGGDELFASVLAAQPVKYLPGTMTDEGALRRRLAEIRATGHARSVNEMTEDSFSVAAPVRDHTGEVVAAISIVAHARSSSDARLPLAVQIAGRAISRALGMRAPRD</sequence>
<dbReference type="SMART" id="SM00346">
    <property type="entry name" value="HTH_ICLR"/>
    <property type="match status" value="1"/>
</dbReference>
<dbReference type="Pfam" id="PF01614">
    <property type="entry name" value="IclR_C"/>
    <property type="match status" value="1"/>
</dbReference>
<dbReference type="EMBL" id="SSSM01000003">
    <property type="protein sequence ID" value="THG31625.1"/>
    <property type="molecule type" value="Genomic_DNA"/>
</dbReference>
<dbReference type="Gene3D" id="1.10.10.10">
    <property type="entry name" value="Winged helix-like DNA-binding domain superfamily/Winged helix DNA-binding domain"/>
    <property type="match status" value="1"/>
</dbReference>
<protein>
    <submittedName>
        <fullName evidence="5">IclR family transcriptional regulator</fullName>
    </submittedName>
</protein>
<gene>
    <name evidence="5" type="ORF">E6C64_06025</name>
</gene>
<comment type="caution">
    <text evidence="5">The sequence shown here is derived from an EMBL/GenBank/DDBJ whole genome shotgun (WGS) entry which is preliminary data.</text>
</comment>
<dbReference type="PROSITE" id="PS51078">
    <property type="entry name" value="ICLR_ED"/>
    <property type="match status" value="1"/>
</dbReference>
<name>A0A4S4FPW2_9MICO</name>
<organism evidence="5 6">
    <name type="scientific">Naasia lichenicola</name>
    <dbReference type="NCBI Taxonomy" id="2565933"/>
    <lineage>
        <taxon>Bacteria</taxon>
        <taxon>Bacillati</taxon>
        <taxon>Actinomycetota</taxon>
        <taxon>Actinomycetes</taxon>
        <taxon>Micrococcales</taxon>
        <taxon>Microbacteriaceae</taxon>
        <taxon>Naasia</taxon>
    </lineage>
</organism>
<dbReference type="Proteomes" id="UP000309133">
    <property type="component" value="Unassembled WGS sequence"/>
</dbReference>
<dbReference type="GO" id="GO:0045892">
    <property type="term" value="P:negative regulation of DNA-templated transcription"/>
    <property type="evidence" value="ECO:0007669"/>
    <property type="project" value="TreeGrafter"/>
</dbReference>
<reference evidence="5 6" key="1">
    <citation type="submission" date="2019-04" db="EMBL/GenBank/DDBJ databases">
        <authorList>
            <person name="Jiang L."/>
        </authorList>
    </citation>
    <scope>NUCLEOTIDE SEQUENCE [LARGE SCALE GENOMIC DNA]</scope>
    <source>
        <strain evidence="5 6">YIM 131853</strain>
    </source>
</reference>
<dbReference type="SUPFAM" id="SSF55781">
    <property type="entry name" value="GAF domain-like"/>
    <property type="match status" value="1"/>
</dbReference>
<keyword evidence="6" id="KW-1185">Reference proteome</keyword>
<dbReference type="InterPro" id="IPR014757">
    <property type="entry name" value="Tscrpt_reg_IclR_C"/>
</dbReference>
<keyword evidence="3" id="KW-0804">Transcription</keyword>
<dbReference type="InterPro" id="IPR050707">
    <property type="entry name" value="HTH_MetabolicPath_Reg"/>
</dbReference>
<evidence type="ECO:0000256" key="1">
    <source>
        <dbReference type="ARBA" id="ARBA00023015"/>
    </source>
</evidence>
<keyword evidence="1" id="KW-0805">Transcription regulation</keyword>
<dbReference type="AlphaFoldDB" id="A0A4S4FPW2"/>
<evidence type="ECO:0000256" key="3">
    <source>
        <dbReference type="ARBA" id="ARBA00023163"/>
    </source>
</evidence>
<dbReference type="PANTHER" id="PTHR30136">
    <property type="entry name" value="HELIX-TURN-HELIX TRANSCRIPTIONAL REGULATOR, ICLR FAMILY"/>
    <property type="match status" value="1"/>
</dbReference>
<dbReference type="Pfam" id="PF09339">
    <property type="entry name" value="HTH_IclR"/>
    <property type="match status" value="1"/>
</dbReference>
<dbReference type="SUPFAM" id="SSF46785">
    <property type="entry name" value="Winged helix' DNA-binding domain"/>
    <property type="match status" value="1"/>
</dbReference>
<dbReference type="Gene3D" id="3.30.450.40">
    <property type="match status" value="1"/>
</dbReference>
<evidence type="ECO:0000256" key="2">
    <source>
        <dbReference type="ARBA" id="ARBA00023125"/>
    </source>
</evidence>
<proteinExistence type="predicted"/>